<name>A0A6A1UWM0_9ROSI</name>
<evidence type="ECO:0000313" key="13">
    <source>
        <dbReference type="Proteomes" id="UP000516437"/>
    </source>
</evidence>
<keyword evidence="9" id="KW-0131">Cell cycle</keyword>
<feature type="compositionally biased region" description="Acidic residues" evidence="11">
    <location>
        <begin position="345"/>
        <end position="357"/>
    </location>
</feature>
<dbReference type="FunFam" id="2.30.30.140:FF:000033">
    <property type="entry name" value="Binding protein"/>
    <property type="match status" value="1"/>
</dbReference>
<accession>A0A6A1UWM0</accession>
<organism evidence="12 13">
    <name type="scientific">Morella rubra</name>
    <name type="common">Chinese bayberry</name>
    <dbReference type="NCBI Taxonomy" id="262757"/>
    <lineage>
        <taxon>Eukaryota</taxon>
        <taxon>Viridiplantae</taxon>
        <taxon>Streptophyta</taxon>
        <taxon>Embryophyta</taxon>
        <taxon>Tracheophyta</taxon>
        <taxon>Spermatophyta</taxon>
        <taxon>Magnoliopsida</taxon>
        <taxon>eudicotyledons</taxon>
        <taxon>Gunneridae</taxon>
        <taxon>Pentapetalae</taxon>
        <taxon>rosids</taxon>
        <taxon>fabids</taxon>
        <taxon>Fagales</taxon>
        <taxon>Myricaceae</taxon>
        <taxon>Morella</taxon>
    </lineage>
</organism>
<feature type="compositionally biased region" description="Basic and acidic residues" evidence="11">
    <location>
        <begin position="761"/>
        <end position="795"/>
    </location>
</feature>
<dbReference type="GO" id="GO:0009556">
    <property type="term" value="P:microsporogenesis"/>
    <property type="evidence" value="ECO:0007669"/>
    <property type="project" value="UniProtKB-ARBA"/>
</dbReference>
<evidence type="ECO:0000256" key="9">
    <source>
        <dbReference type="ARBA" id="ARBA00023306"/>
    </source>
</evidence>
<feature type="compositionally biased region" description="Low complexity" evidence="11">
    <location>
        <begin position="861"/>
        <end position="887"/>
    </location>
</feature>
<feature type="compositionally biased region" description="Basic and acidic residues" evidence="11">
    <location>
        <begin position="519"/>
        <end position="541"/>
    </location>
</feature>
<feature type="compositionally biased region" description="Low complexity" evidence="11">
    <location>
        <begin position="744"/>
        <end position="757"/>
    </location>
</feature>
<feature type="compositionally biased region" description="Polar residues" evidence="11">
    <location>
        <begin position="488"/>
        <end position="500"/>
    </location>
</feature>
<reference evidence="12 13" key="1">
    <citation type="journal article" date="2019" name="Plant Biotechnol. J.">
        <title>The red bayberry genome and genetic basis of sex determination.</title>
        <authorList>
            <person name="Jia H.M."/>
            <person name="Jia H.J."/>
            <person name="Cai Q.L."/>
            <person name="Wang Y."/>
            <person name="Zhao H.B."/>
            <person name="Yang W.F."/>
            <person name="Wang G.Y."/>
            <person name="Li Y.H."/>
            <person name="Zhan D.L."/>
            <person name="Shen Y.T."/>
            <person name="Niu Q.F."/>
            <person name="Chang L."/>
            <person name="Qiu J."/>
            <person name="Zhao L."/>
            <person name="Xie H.B."/>
            <person name="Fu W.Y."/>
            <person name="Jin J."/>
            <person name="Li X.W."/>
            <person name="Jiao Y."/>
            <person name="Zhou C.C."/>
            <person name="Tu T."/>
            <person name="Chai C.Y."/>
            <person name="Gao J.L."/>
            <person name="Fan L.J."/>
            <person name="van de Weg E."/>
            <person name="Wang J.Y."/>
            <person name="Gao Z.S."/>
        </authorList>
    </citation>
    <scope>NUCLEOTIDE SEQUENCE [LARGE SCALE GENOMIC DNA]</scope>
    <source>
        <tissue evidence="12">Leaves</tissue>
    </source>
</reference>
<keyword evidence="13" id="KW-1185">Reference proteome</keyword>
<dbReference type="CDD" id="cd20404">
    <property type="entry name" value="Tudor_Agenet_AtEML-like"/>
    <property type="match status" value="1"/>
</dbReference>
<feature type="compositionally biased region" description="Basic and acidic residues" evidence="11">
    <location>
        <begin position="814"/>
        <end position="832"/>
    </location>
</feature>
<dbReference type="SUPFAM" id="SSF48371">
    <property type="entry name" value="ARM repeat"/>
    <property type="match status" value="1"/>
</dbReference>
<keyword evidence="4" id="KW-0677">Repeat</keyword>
<dbReference type="GO" id="GO:0005634">
    <property type="term" value="C:nucleus"/>
    <property type="evidence" value="ECO:0007669"/>
    <property type="project" value="UniProtKB-SubCell"/>
</dbReference>
<dbReference type="InterPro" id="IPR039776">
    <property type="entry name" value="Pds5"/>
</dbReference>
<dbReference type="InterPro" id="IPR011989">
    <property type="entry name" value="ARM-like"/>
</dbReference>
<dbReference type="GO" id="GO:0006281">
    <property type="term" value="P:DNA repair"/>
    <property type="evidence" value="ECO:0007669"/>
    <property type="project" value="UniProtKB-KW"/>
</dbReference>
<feature type="compositionally biased region" description="Low complexity" evidence="11">
    <location>
        <begin position="370"/>
        <end position="381"/>
    </location>
</feature>
<dbReference type="GO" id="GO:0000785">
    <property type="term" value="C:chromatin"/>
    <property type="evidence" value="ECO:0007669"/>
    <property type="project" value="TreeGrafter"/>
</dbReference>
<keyword evidence="8" id="KW-0539">Nucleus</keyword>
<feature type="compositionally biased region" description="Basic and acidic residues" evidence="11">
    <location>
        <begin position="840"/>
        <end position="854"/>
    </location>
</feature>
<dbReference type="GO" id="GO:0051301">
    <property type="term" value="P:cell division"/>
    <property type="evidence" value="ECO:0007669"/>
    <property type="project" value="UniProtKB-KW"/>
</dbReference>
<dbReference type="GO" id="GO:0007064">
    <property type="term" value="P:mitotic sister chromatid cohesion"/>
    <property type="evidence" value="ECO:0007669"/>
    <property type="project" value="InterPro"/>
</dbReference>
<keyword evidence="7" id="KW-0234">DNA repair</keyword>
<keyword evidence="6" id="KW-0498">Mitosis</keyword>
<gene>
    <name evidence="12" type="ORF">CJ030_MR8G012763</name>
</gene>
<comment type="function">
    <text evidence="10">Cohesin cofactor dispensable during the meiotic division but playing an important role in DNA repair by homologous recombination (HR) probably by helping SMC5/SMC6 complex. Regulator of sister chromatid cohesion in mitosis which may stabilize cohesin complex association with chromatin. May couple sister chromatid cohesion during mitosis to DNA replication. Cohesion ensures that chromosome partitioning is accurate in both meiotic and mitotic cells and plays an important role in DNA repair.</text>
</comment>
<dbReference type="AlphaFoldDB" id="A0A6A1UWM0"/>
<dbReference type="Gene3D" id="1.25.10.10">
    <property type="entry name" value="Leucine-rich Repeat Variant"/>
    <property type="match status" value="1"/>
</dbReference>
<proteinExistence type="inferred from homology"/>
<evidence type="ECO:0000256" key="10">
    <source>
        <dbReference type="ARBA" id="ARBA00058864"/>
    </source>
</evidence>
<feature type="compositionally biased region" description="Basic and acidic residues" evidence="11">
    <location>
        <begin position="603"/>
        <end position="614"/>
    </location>
</feature>
<comment type="subcellular location">
    <subcellularLocation>
        <location evidence="1">Nucleus</location>
    </subcellularLocation>
</comment>
<dbReference type="InterPro" id="IPR016024">
    <property type="entry name" value="ARM-type_fold"/>
</dbReference>
<comment type="similarity">
    <text evidence="2">Belongs to the PDS5 family.</text>
</comment>
<feature type="compositionally biased region" description="Basic residues" evidence="11">
    <location>
        <begin position="927"/>
        <end position="936"/>
    </location>
</feature>
<feature type="compositionally biased region" description="Basic and acidic residues" evidence="11">
    <location>
        <begin position="320"/>
        <end position="332"/>
    </location>
</feature>
<evidence type="ECO:0000256" key="8">
    <source>
        <dbReference type="ARBA" id="ARBA00023242"/>
    </source>
</evidence>
<evidence type="ECO:0000313" key="12">
    <source>
        <dbReference type="EMBL" id="KAB1204691.1"/>
    </source>
</evidence>
<feature type="region of interest" description="Disordered" evidence="11">
    <location>
        <begin position="724"/>
        <end position="936"/>
    </location>
</feature>
<comment type="caution">
    <text evidence="12">The sequence shown here is derived from an EMBL/GenBank/DDBJ whole genome shotgun (WGS) entry which is preliminary data.</text>
</comment>
<evidence type="ECO:0000256" key="6">
    <source>
        <dbReference type="ARBA" id="ARBA00022776"/>
    </source>
</evidence>
<dbReference type="SUPFAM" id="SSF63748">
    <property type="entry name" value="Tudor/PWWP/MBT"/>
    <property type="match status" value="1"/>
</dbReference>
<protein>
    <recommendedName>
        <fullName evidence="14">Sister chromatid cohesion protein PDS5 B-B</fullName>
    </recommendedName>
</protein>
<keyword evidence="3" id="KW-0132">Cell division</keyword>
<dbReference type="GO" id="GO:0035825">
    <property type="term" value="P:homologous recombination"/>
    <property type="evidence" value="ECO:0007669"/>
    <property type="project" value="UniProtKB-ARBA"/>
</dbReference>
<dbReference type="PANTHER" id="PTHR12663:SF3">
    <property type="entry name" value="SISTER CHROMATID COHESION PROTEIN PDS5 HOMOLOG C"/>
    <property type="match status" value="1"/>
</dbReference>
<evidence type="ECO:0000256" key="2">
    <source>
        <dbReference type="ARBA" id="ARBA00006254"/>
    </source>
</evidence>
<evidence type="ECO:0008006" key="14">
    <source>
        <dbReference type="Google" id="ProtNLM"/>
    </source>
</evidence>
<feature type="region of interest" description="Disordered" evidence="11">
    <location>
        <begin position="275"/>
        <end position="627"/>
    </location>
</feature>
<dbReference type="OrthoDB" id="200660at2759"/>
<dbReference type="Proteomes" id="UP000516437">
    <property type="component" value="Chromosome 8"/>
</dbReference>
<evidence type="ECO:0000256" key="1">
    <source>
        <dbReference type="ARBA" id="ARBA00004123"/>
    </source>
</evidence>
<sequence length="936" mass="101531">MASSDTELEEQLLQAGNRLVDPPSSVDELLPLLDRVENCLSRVEQSPTKSMQSSLSPSLKALVADQLFRHSDLDVKVAVASCISEITRITAPDAPYDDDQMKEIFQLIVSSFENLSDNSSRSYPKRTSILETVAKVRLFFFIANGSSHSTVRDYHPENVFSSMETIMILVLEESEDISLELLTPLLASVKKDNEEVLPVARKLAERVLESCSTKVKPYLIQAAKTLGISFDDYSKVVGSICQETSETDEQNEVNATAKDMADESKSMRASLDEAVHENKGRATAVVSSEEIDPSIQRSPSTVMSNGVIQTGEDASLPHSNSEKNQEHDHCTDHLNSTNAASNAEPETENETNTENEAEQTTMRRGRKNVSTTKSTEPSESSVINEMETEKQAEHRSDGKDTPSSPPEVPSVEAAACSENEKETGVNLSSPKASENESEKVASQSPSGKLLDESRSTKASGRPKKKESSIKEAVTSADDISKEAITSADGISNKVSEGTSDSELKLNRRSGKKVPSEISNEDKAPTVVDAPKKEISDSEAKPLRQLAKKANGGSKTGDGSSSKQTEDKKRRGRGKAISDKDETKSSVKDDDKEMVSSPKSVSKSTKDDPHLEETPKTNSKRKSTPVKEKEFDYGVNLIGSKIKVWWPKDRMFYEGVVDAFDSIRKKHKVLYTDGDKEILNLKKEKWKLIGCDSASDGEQAAELPSLDASTEMYVLLTWPSRKKAKTIPDELTKQGKMDAAHKKSGSASSSKSKGTSSTFARKFHDGSKVDVKSKDESPKTVRKSEVHSGKSKDHTPRSGSSKSVDATPKLAAKSKSNDPDMPKTSKLKDENTSAHRASTKSKQETPKTGKSKQETPKSAAFSKGKPPKSGGKSSANGSGKVKKSAGSSKAKEGEDIEDNSTDSAKVAESMKGKSPNSSKAQGSDSKSGKKRRRGARS</sequence>
<feature type="compositionally biased region" description="Polar residues" evidence="11">
    <location>
        <begin position="295"/>
        <end position="308"/>
    </location>
</feature>
<evidence type="ECO:0000256" key="4">
    <source>
        <dbReference type="ARBA" id="ARBA00022737"/>
    </source>
</evidence>
<evidence type="ECO:0000256" key="3">
    <source>
        <dbReference type="ARBA" id="ARBA00022618"/>
    </source>
</evidence>
<dbReference type="Pfam" id="PF20168">
    <property type="entry name" value="PDS5"/>
    <property type="match status" value="1"/>
</dbReference>
<dbReference type="EMBL" id="RXIC02000026">
    <property type="protein sequence ID" value="KAB1204691.1"/>
    <property type="molecule type" value="Genomic_DNA"/>
</dbReference>
<evidence type="ECO:0000256" key="11">
    <source>
        <dbReference type="SAM" id="MobiDB-lite"/>
    </source>
</evidence>
<evidence type="ECO:0000256" key="5">
    <source>
        <dbReference type="ARBA" id="ARBA00022763"/>
    </source>
</evidence>
<dbReference type="PANTHER" id="PTHR12663">
    <property type="entry name" value="ANDROGEN INDUCED INHIBITOR OF PROLIFERATION AS3 / PDS5-RELATED"/>
    <property type="match status" value="1"/>
</dbReference>
<keyword evidence="5" id="KW-0227">DNA damage</keyword>
<feature type="compositionally biased region" description="Basic and acidic residues" evidence="11">
    <location>
        <begin position="725"/>
        <end position="740"/>
    </location>
</feature>
<dbReference type="Gene3D" id="2.30.30.140">
    <property type="match status" value="1"/>
</dbReference>
<evidence type="ECO:0000256" key="7">
    <source>
        <dbReference type="ARBA" id="ARBA00023204"/>
    </source>
</evidence>
<feature type="compositionally biased region" description="Basic and acidic residues" evidence="11">
    <location>
        <begin position="575"/>
        <end position="593"/>
    </location>
</feature>
<feature type="compositionally biased region" description="Basic and acidic residues" evidence="11">
    <location>
        <begin position="387"/>
        <end position="400"/>
    </location>
</feature>